<evidence type="ECO:0000313" key="3">
    <source>
        <dbReference type="Proteomes" id="UP001589867"/>
    </source>
</evidence>
<sequence>MYDVLVTGGELLDPATGARERRAVAVLDGAVASLDADPAAPSRRVLDVSGALVLPGLVDLHTHVYGGASPLGFDPWRYSFRDGVTTVVDAGTAGAYTFDGLKRTSQALRPGHVFAFVNLATIGVTHNEAGELRDLAYVDRDALVDVITANPDLVVGIKLRMSNWVVDNDPEVARRALALALEVGTATGCRLMVHISDPPIPIADILGALRAGDVVTHVFSGSGETILSSEQTWAATVAARERGVLFDIGCGRGGLDFDVARTAMARGFLPDTISSDLTAVTADGPVFGLTNVMSKLLALGMPLERVIQAVTVNPAAILGRPELGRLREGGEADIAVLGLERGHFVFQNLRFIEKTVQEMVGDQHLRALVTLVGGEPLVGSAALRVAGAGEPA</sequence>
<dbReference type="InterPro" id="IPR006680">
    <property type="entry name" value="Amidohydro-rel"/>
</dbReference>
<name>A0ABV6MAE3_9ACTN</name>
<dbReference type="Gene3D" id="3.20.20.140">
    <property type="entry name" value="Metal-dependent hydrolases"/>
    <property type="match status" value="1"/>
</dbReference>
<dbReference type="SUPFAM" id="SSF51338">
    <property type="entry name" value="Composite domain of metallo-dependent hydrolases"/>
    <property type="match status" value="1"/>
</dbReference>
<dbReference type="Gene3D" id="2.30.40.10">
    <property type="entry name" value="Urease, subunit C, domain 1"/>
    <property type="match status" value="1"/>
</dbReference>
<reference evidence="2 3" key="1">
    <citation type="submission" date="2024-09" db="EMBL/GenBank/DDBJ databases">
        <authorList>
            <person name="Sun Q."/>
            <person name="Mori K."/>
        </authorList>
    </citation>
    <scope>NUCLEOTIDE SEQUENCE [LARGE SCALE GENOMIC DNA]</scope>
    <source>
        <strain evidence="2 3">TBRC 3947</strain>
    </source>
</reference>
<evidence type="ECO:0000313" key="2">
    <source>
        <dbReference type="EMBL" id="MFC0531549.1"/>
    </source>
</evidence>
<dbReference type="EMBL" id="JBHLUH010000060">
    <property type="protein sequence ID" value="MFC0531549.1"/>
    <property type="molecule type" value="Genomic_DNA"/>
</dbReference>
<accession>A0ABV6MAE3</accession>
<evidence type="ECO:0000259" key="1">
    <source>
        <dbReference type="Pfam" id="PF01979"/>
    </source>
</evidence>
<dbReference type="SUPFAM" id="SSF51556">
    <property type="entry name" value="Metallo-dependent hydrolases"/>
    <property type="match status" value="1"/>
</dbReference>
<keyword evidence="3" id="KW-1185">Reference proteome</keyword>
<dbReference type="InterPro" id="IPR020043">
    <property type="entry name" value="Deacetylase_Atu3266-like"/>
</dbReference>
<dbReference type="InterPro" id="IPR032466">
    <property type="entry name" value="Metal_Hydrolase"/>
</dbReference>
<feature type="domain" description="Amidohydrolase-related" evidence="1">
    <location>
        <begin position="52"/>
        <end position="345"/>
    </location>
</feature>
<dbReference type="Pfam" id="PF01979">
    <property type="entry name" value="Amidohydro_1"/>
    <property type="match status" value="1"/>
</dbReference>
<dbReference type="Proteomes" id="UP001589867">
    <property type="component" value="Unassembled WGS sequence"/>
</dbReference>
<dbReference type="RefSeq" id="WP_377256141.1">
    <property type="nucleotide sequence ID" value="NZ_JBHLUH010000060.1"/>
</dbReference>
<proteinExistence type="predicted"/>
<dbReference type="PANTHER" id="PTHR42717">
    <property type="entry name" value="DIHYDROOROTASE-RELATED"/>
    <property type="match status" value="1"/>
</dbReference>
<protein>
    <submittedName>
        <fullName evidence="2">Amidohydrolase family protein</fullName>
    </submittedName>
</protein>
<gene>
    <name evidence="2" type="ORF">ACFFIA_28275</name>
</gene>
<dbReference type="InterPro" id="IPR011059">
    <property type="entry name" value="Metal-dep_hydrolase_composite"/>
</dbReference>
<organism evidence="2 3">
    <name type="scientific">Phytohabitans kaempferiae</name>
    <dbReference type="NCBI Taxonomy" id="1620943"/>
    <lineage>
        <taxon>Bacteria</taxon>
        <taxon>Bacillati</taxon>
        <taxon>Actinomycetota</taxon>
        <taxon>Actinomycetes</taxon>
        <taxon>Micromonosporales</taxon>
        <taxon>Micromonosporaceae</taxon>
    </lineage>
</organism>
<dbReference type="PANTHER" id="PTHR42717:SF1">
    <property type="entry name" value="IMIDAZOLONEPROPIONASE AND RELATED AMIDOHYDROLASES"/>
    <property type="match status" value="1"/>
</dbReference>
<comment type="caution">
    <text evidence="2">The sequence shown here is derived from an EMBL/GenBank/DDBJ whole genome shotgun (WGS) entry which is preliminary data.</text>
</comment>